<evidence type="ECO:0000313" key="7">
    <source>
        <dbReference type="Proteomes" id="UP000019222"/>
    </source>
</evidence>
<keyword evidence="1" id="KW-0813">Transport</keyword>
<accession>W5Y2A4</accession>
<dbReference type="PANTHER" id="PTHR42794:SF1">
    <property type="entry name" value="HEMIN IMPORT ATP-BINDING PROTEIN HMUV"/>
    <property type="match status" value="1"/>
</dbReference>
<keyword evidence="4" id="KW-1278">Translocase</keyword>
<proteinExistence type="predicted"/>
<keyword evidence="2" id="KW-0547">Nucleotide-binding</keyword>
<dbReference type="RefSeq" id="WP_025253371.1">
    <property type="nucleotide sequence ID" value="NZ_CP004353.1"/>
</dbReference>
<feature type="domain" description="ABC transporter" evidence="5">
    <location>
        <begin position="3"/>
        <end position="235"/>
    </location>
</feature>
<evidence type="ECO:0000256" key="1">
    <source>
        <dbReference type="ARBA" id="ARBA00022448"/>
    </source>
</evidence>
<evidence type="ECO:0000256" key="2">
    <source>
        <dbReference type="ARBA" id="ARBA00022741"/>
    </source>
</evidence>
<dbReference type="InterPro" id="IPR003439">
    <property type="entry name" value="ABC_transporter-like_ATP-bd"/>
</dbReference>
<reference evidence="6 7" key="1">
    <citation type="submission" date="2013-02" db="EMBL/GenBank/DDBJ databases">
        <title>The complete genome sequence of Corynebacterium vitaeruminis DSM 20294.</title>
        <authorList>
            <person name="Ruckert C."/>
            <person name="Albersmeier A."/>
            <person name="Kalinowski J."/>
        </authorList>
    </citation>
    <scope>NUCLEOTIDE SEQUENCE [LARGE SCALE GENOMIC DNA]</scope>
    <source>
        <strain evidence="7">ATCC 10234</strain>
    </source>
</reference>
<dbReference type="PROSITE" id="PS50893">
    <property type="entry name" value="ABC_TRANSPORTER_2"/>
    <property type="match status" value="1"/>
</dbReference>
<dbReference type="HOGENOM" id="CLU_000604_1_11_11"/>
<dbReference type="GO" id="GO:0005524">
    <property type="term" value="F:ATP binding"/>
    <property type="evidence" value="ECO:0007669"/>
    <property type="project" value="UniProtKB-KW"/>
</dbReference>
<dbReference type="Proteomes" id="UP000019222">
    <property type="component" value="Chromosome"/>
</dbReference>
<evidence type="ECO:0000256" key="3">
    <source>
        <dbReference type="ARBA" id="ARBA00022840"/>
    </source>
</evidence>
<evidence type="ECO:0000313" key="6">
    <source>
        <dbReference type="EMBL" id="AHI23366.1"/>
    </source>
</evidence>
<sequence length="252" mass="27195">MTLRAKDLVWDRGGNLVVNGVSLDPHDGETIGLLGPNGSGKSSLLRLMAGMAQPTSGEVLFAEKPLASTSKKQRARAIAVVSQHADTIVDINVLEAVKLGRIPHRGTFGGDPVRDAEAVERALERTGLIQLKDKPWHKLSGGERQRVQIARALAQEPTQLLLDEPTNHLDIKHQLELLRLVVALPLTSIIAIHDLNLAALFCDRVVVLRSGELVAAGRPADVLTPALIRDVYEVEASVEPLGAGRVRINYAV</sequence>
<dbReference type="PANTHER" id="PTHR42794">
    <property type="entry name" value="HEMIN IMPORT ATP-BINDING PROTEIN HMUV"/>
    <property type="match status" value="1"/>
</dbReference>
<dbReference type="GO" id="GO:0016887">
    <property type="term" value="F:ATP hydrolysis activity"/>
    <property type="evidence" value="ECO:0007669"/>
    <property type="project" value="InterPro"/>
</dbReference>
<dbReference type="AlphaFoldDB" id="W5Y2A4"/>
<dbReference type="FunFam" id="3.40.50.300:FF:000134">
    <property type="entry name" value="Iron-enterobactin ABC transporter ATP-binding protein"/>
    <property type="match status" value="1"/>
</dbReference>
<dbReference type="SMART" id="SM00382">
    <property type="entry name" value="AAA"/>
    <property type="match status" value="1"/>
</dbReference>
<dbReference type="PROSITE" id="PS00211">
    <property type="entry name" value="ABC_TRANSPORTER_1"/>
    <property type="match status" value="1"/>
</dbReference>
<dbReference type="CDD" id="cd03214">
    <property type="entry name" value="ABC_Iron-Siderophores_B12_Hemin"/>
    <property type="match status" value="1"/>
</dbReference>
<gene>
    <name evidence="6" type="ORF">B843_09905</name>
</gene>
<dbReference type="InterPro" id="IPR017871">
    <property type="entry name" value="ABC_transporter-like_CS"/>
</dbReference>
<dbReference type="Pfam" id="PF00005">
    <property type="entry name" value="ABC_tran"/>
    <property type="match status" value="1"/>
</dbReference>
<dbReference type="InterPro" id="IPR003593">
    <property type="entry name" value="AAA+_ATPase"/>
</dbReference>
<dbReference type="KEGG" id="cvt:B843_09905"/>
<protein>
    <submittedName>
        <fullName evidence="6">Putative ABC transporter ATP-binding protein</fullName>
    </submittedName>
</protein>
<keyword evidence="3 6" id="KW-0067">ATP-binding</keyword>
<dbReference type="InterPro" id="IPR027417">
    <property type="entry name" value="P-loop_NTPase"/>
</dbReference>
<dbReference type="EMBL" id="CP004353">
    <property type="protein sequence ID" value="AHI23366.1"/>
    <property type="molecule type" value="Genomic_DNA"/>
</dbReference>
<evidence type="ECO:0000259" key="5">
    <source>
        <dbReference type="PROSITE" id="PS50893"/>
    </source>
</evidence>
<evidence type="ECO:0000256" key="4">
    <source>
        <dbReference type="ARBA" id="ARBA00022967"/>
    </source>
</evidence>
<dbReference type="Gene3D" id="3.40.50.300">
    <property type="entry name" value="P-loop containing nucleotide triphosphate hydrolases"/>
    <property type="match status" value="1"/>
</dbReference>
<dbReference type="PATRIC" id="fig|1224164.3.peg.2001"/>
<dbReference type="STRING" id="1224164.B843_09905"/>
<dbReference type="SUPFAM" id="SSF52540">
    <property type="entry name" value="P-loop containing nucleoside triphosphate hydrolases"/>
    <property type="match status" value="1"/>
</dbReference>
<dbReference type="eggNOG" id="COG1120">
    <property type="taxonomic scope" value="Bacteria"/>
</dbReference>
<organism evidence="6 7">
    <name type="scientific">Corynebacterium vitaeruminis DSM 20294</name>
    <dbReference type="NCBI Taxonomy" id="1224164"/>
    <lineage>
        <taxon>Bacteria</taxon>
        <taxon>Bacillati</taxon>
        <taxon>Actinomycetota</taxon>
        <taxon>Actinomycetes</taxon>
        <taxon>Mycobacteriales</taxon>
        <taxon>Corynebacteriaceae</taxon>
        <taxon>Corynebacterium</taxon>
    </lineage>
</organism>
<name>W5Y2A4_9CORY</name>
<keyword evidence="7" id="KW-1185">Reference proteome</keyword>